<organism evidence="4 5">
    <name type="scientific">Ceratopteris richardii</name>
    <name type="common">Triangle waterfern</name>
    <dbReference type="NCBI Taxonomy" id="49495"/>
    <lineage>
        <taxon>Eukaryota</taxon>
        <taxon>Viridiplantae</taxon>
        <taxon>Streptophyta</taxon>
        <taxon>Embryophyta</taxon>
        <taxon>Tracheophyta</taxon>
        <taxon>Polypodiopsida</taxon>
        <taxon>Polypodiidae</taxon>
        <taxon>Polypodiales</taxon>
        <taxon>Pteridineae</taxon>
        <taxon>Pteridaceae</taxon>
        <taxon>Parkerioideae</taxon>
        <taxon>Ceratopteris</taxon>
    </lineage>
</organism>
<name>A0A8T2RM55_CERRI</name>
<evidence type="ECO:0000313" key="4">
    <source>
        <dbReference type="EMBL" id="KAH7296894.1"/>
    </source>
</evidence>
<gene>
    <name evidence="4" type="ORF">KP509_26G043700</name>
</gene>
<reference evidence="4" key="1">
    <citation type="submission" date="2021-08" db="EMBL/GenBank/DDBJ databases">
        <title>WGS assembly of Ceratopteris richardii.</title>
        <authorList>
            <person name="Marchant D.B."/>
            <person name="Chen G."/>
            <person name="Jenkins J."/>
            <person name="Shu S."/>
            <person name="Leebens-Mack J."/>
            <person name="Grimwood J."/>
            <person name="Schmutz J."/>
            <person name="Soltis P."/>
            <person name="Soltis D."/>
            <person name="Chen Z.-H."/>
        </authorList>
    </citation>
    <scope>NUCLEOTIDE SEQUENCE</scope>
    <source>
        <strain evidence="4">Whitten #5841</strain>
        <tissue evidence="4">Leaf</tissue>
    </source>
</reference>
<keyword evidence="5" id="KW-1185">Reference proteome</keyword>
<accession>A0A8T2RM55</accession>
<proteinExistence type="predicted"/>
<keyword evidence="2" id="KW-0408">Iron</keyword>
<dbReference type="GO" id="GO:0046872">
    <property type="term" value="F:metal ion binding"/>
    <property type="evidence" value="ECO:0007669"/>
    <property type="project" value="UniProtKB-KW"/>
</dbReference>
<sequence length="181" mass="21108">MGRFRDYQPWMSVALQNQLKNAAHQFFSLPTEVQVELVQTDPSSPLSVFTGLRNEGECRNRKRTLGFKPNPSVDVKLLPCLLRWNYKGDFRWLATECRSFFQHHTRRQTMAVNYYPPCTETKFSYGLRPHSDLGSIRIVMQDEVKGLQIRRSERASDRRNSQKGCIRCHDRRSNRGALSCP</sequence>
<dbReference type="InterPro" id="IPR027443">
    <property type="entry name" value="IPNS-like_sf"/>
</dbReference>
<evidence type="ECO:0000259" key="3">
    <source>
        <dbReference type="Pfam" id="PF03171"/>
    </source>
</evidence>
<evidence type="ECO:0000256" key="1">
    <source>
        <dbReference type="ARBA" id="ARBA00022723"/>
    </source>
</evidence>
<dbReference type="OrthoDB" id="288590at2759"/>
<protein>
    <recommendedName>
        <fullName evidence="3">Isopenicillin N synthase-like Fe(2+) 2OG dioxygenase domain-containing protein</fullName>
    </recommendedName>
</protein>
<dbReference type="Pfam" id="PF03171">
    <property type="entry name" value="2OG-FeII_Oxy"/>
    <property type="match status" value="1"/>
</dbReference>
<dbReference type="InterPro" id="IPR050295">
    <property type="entry name" value="Plant_2OG-oxidoreductases"/>
</dbReference>
<dbReference type="AlphaFoldDB" id="A0A8T2RM55"/>
<dbReference type="EMBL" id="CM035431">
    <property type="protein sequence ID" value="KAH7296894.1"/>
    <property type="molecule type" value="Genomic_DNA"/>
</dbReference>
<dbReference type="SUPFAM" id="SSF51197">
    <property type="entry name" value="Clavaminate synthase-like"/>
    <property type="match status" value="1"/>
</dbReference>
<dbReference type="EMBL" id="CM035431">
    <property type="protein sequence ID" value="KAH7296893.1"/>
    <property type="molecule type" value="Genomic_DNA"/>
</dbReference>
<dbReference type="Proteomes" id="UP000825935">
    <property type="component" value="Chromosome 26"/>
</dbReference>
<dbReference type="PANTHER" id="PTHR47991">
    <property type="entry name" value="OXOGLUTARATE/IRON-DEPENDENT DIOXYGENASE"/>
    <property type="match status" value="1"/>
</dbReference>
<dbReference type="Gene3D" id="2.60.120.330">
    <property type="entry name" value="B-lactam Antibiotic, Isopenicillin N Synthase, Chain"/>
    <property type="match status" value="1"/>
</dbReference>
<keyword evidence="1" id="KW-0479">Metal-binding</keyword>
<evidence type="ECO:0000256" key="2">
    <source>
        <dbReference type="ARBA" id="ARBA00023004"/>
    </source>
</evidence>
<feature type="domain" description="Isopenicillin N synthase-like Fe(2+) 2OG dioxygenase" evidence="3">
    <location>
        <begin position="108"/>
        <end position="160"/>
    </location>
</feature>
<evidence type="ECO:0000313" key="5">
    <source>
        <dbReference type="Proteomes" id="UP000825935"/>
    </source>
</evidence>
<dbReference type="InterPro" id="IPR044861">
    <property type="entry name" value="IPNS-like_FE2OG_OXY"/>
</dbReference>
<comment type="caution">
    <text evidence="4">The sequence shown here is derived from an EMBL/GenBank/DDBJ whole genome shotgun (WGS) entry which is preliminary data.</text>
</comment>